<keyword evidence="1" id="KW-0812">Transmembrane</keyword>
<protein>
    <submittedName>
        <fullName evidence="2">Uncharacterized protein</fullName>
    </submittedName>
</protein>
<evidence type="ECO:0000313" key="2">
    <source>
        <dbReference type="EMBL" id="UTY38318.1"/>
    </source>
</evidence>
<proteinExistence type="predicted"/>
<feature type="transmembrane region" description="Helical" evidence="1">
    <location>
        <begin position="6"/>
        <end position="25"/>
    </location>
</feature>
<name>A0ABY5HYZ6_9FIRM</name>
<keyword evidence="1" id="KW-1133">Transmembrane helix</keyword>
<gene>
    <name evidence="2" type="ORF">NMU03_11615</name>
</gene>
<dbReference type="EMBL" id="CP101620">
    <property type="protein sequence ID" value="UTY38318.1"/>
    <property type="molecule type" value="Genomic_DNA"/>
</dbReference>
<evidence type="ECO:0000313" key="3">
    <source>
        <dbReference type="Proteomes" id="UP001060112"/>
    </source>
</evidence>
<keyword evidence="3" id="KW-1185">Reference proteome</keyword>
<reference evidence="2" key="1">
    <citation type="submission" date="2022-07" db="EMBL/GenBank/DDBJ databases">
        <title>Faecal culturing of patients with breast cancer.</title>
        <authorList>
            <person name="Teng N.M.Y."/>
            <person name="Kiu R."/>
            <person name="Evans R."/>
            <person name="Baker D.J."/>
            <person name="Zenner C."/>
            <person name="Robinson S.D."/>
            <person name="Hall L.J."/>
        </authorList>
    </citation>
    <scope>NUCLEOTIDE SEQUENCE</scope>
    <source>
        <strain evidence="2">LH1062</strain>
    </source>
</reference>
<evidence type="ECO:0000256" key="1">
    <source>
        <dbReference type="SAM" id="Phobius"/>
    </source>
</evidence>
<sequence>MKIKKHKIFTHTMIVALCIGGLFYFNRPKNKVAFKIEESPIQENNQSEQKPIIQDQRRKLSLLSIGNSDLYSGLNPMQLWHDYGITAFNISAPMQNMKLSYYMLKYALMVQKPKCLLIEVDQFLKKERLLNMMVMNIQH</sequence>
<accession>A0ABY5HYZ6</accession>
<dbReference type="Proteomes" id="UP001060112">
    <property type="component" value="Chromosome"/>
</dbReference>
<organism evidence="2 3">
    <name type="scientific">Allocoprobacillus halotolerans</name>
    <dbReference type="NCBI Taxonomy" id="2944914"/>
    <lineage>
        <taxon>Bacteria</taxon>
        <taxon>Bacillati</taxon>
        <taxon>Bacillota</taxon>
        <taxon>Erysipelotrichia</taxon>
        <taxon>Erysipelotrichales</taxon>
        <taxon>Erysipelotrichaceae</taxon>
        <taxon>Allocoprobacillus</taxon>
    </lineage>
</organism>
<dbReference type="RefSeq" id="WP_290138570.1">
    <property type="nucleotide sequence ID" value="NZ_CP101620.1"/>
</dbReference>
<keyword evidence="1" id="KW-0472">Membrane</keyword>